<sequence>MERVTKPSIMRHGGDGLRYVFLEEACDWCTAWRPLRAIGVDSRIGVAPPGWRHRELPCVPR</sequence>
<evidence type="ECO:0000313" key="1">
    <source>
        <dbReference type="EMBL" id="MPC46459.1"/>
    </source>
</evidence>
<gene>
    <name evidence="1" type="ORF">E2C01_040179</name>
</gene>
<dbReference type="AlphaFoldDB" id="A0A5B7FMM1"/>
<evidence type="ECO:0000313" key="2">
    <source>
        <dbReference type="Proteomes" id="UP000324222"/>
    </source>
</evidence>
<proteinExistence type="predicted"/>
<keyword evidence="2" id="KW-1185">Reference proteome</keyword>
<protein>
    <submittedName>
        <fullName evidence="1">Uncharacterized protein</fullName>
    </submittedName>
</protein>
<name>A0A5B7FMM1_PORTR</name>
<dbReference type="EMBL" id="VSRR010007218">
    <property type="protein sequence ID" value="MPC46459.1"/>
    <property type="molecule type" value="Genomic_DNA"/>
</dbReference>
<comment type="caution">
    <text evidence="1">The sequence shown here is derived from an EMBL/GenBank/DDBJ whole genome shotgun (WGS) entry which is preliminary data.</text>
</comment>
<accession>A0A5B7FMM1</accession>
<dbReference type="Proteomes" id="UP000324222">
    <property type="component" value="Unassembled WGS sequence"/>
</dbReference>
<reference evidence="1 2" key="1">
    <citation type="submission" date="2019-05" db="EMBL/GenBank/DDBJ databases">
        <title>Another draft genome of Portunus trituberculatus and its Hox gene families provides insights of decapod evolution.</title>
        <authorList>
            <person name="Jeong J.-H."/>
            <person name="Song I."/>
            <person name="Kim S."/>
            <person name="Choi T."/>
            <person name="Kim D."/>
            <person name="Ryu S."/>
            <person name="Kim W."/>
        </authorList>
    </citation>
    <scope>NUCLEOTIDE SEQUENCE [LARGE SCALE GENOMIC DNA]</scope>
    <source>
        <tissue evidence="1">Muscle</tissue>
    </source>
</reference>
<organism evidence="1 2">
    <name type="scientific">Portunus trituberculatus</name>
    <name type="common">Swimming crab</name>
    <name type="synonym">Neptunus trituberculatus</name>
    <dbReference type="NCBI Taxonomy" id="210409"/>
    <lineage>
        <taxon>Eukaryota</taxon>
        <taxon>Metazoa</taxon>
        <taxon>Ecdysozoa</taxon>
        <taxon>Arthropoda</taxon>
        <taxon>Crustacea</taxon>
        <taxon>Multicrustacea</taxon>
        <taxon>Malacostraca</taxon>
        <taxon>Eumalacostraca</taxon>
        <taxon>Eucarida</taxon>
        <taxon>Decapoda</taxon>
        <taxon>Pleocyemata</taxon>
        <taxon>Brachyura</taxon>
        <taxon>Eubrachyura</taxon>
        <taxon>Portunoidea</taxon>
        <taxon>Portunidae</taxon>
        <taxon>Portuninae</taxon>
        <taxon>Portunus</taxon>
    </lineage>
</organism>